<dbReference type="GeneID" id="64592127"/>
<evidence type="ECO:0000313" key="1">
    <source>
        <dbReference type="EMBL" id="KAG1789699.1"/>
    </source>
</evidence>
<comment type="caution">
    <text evidence="1">The sequence shown here is derived from an EMBL/GenBank/DDBJ whole genome shotgun (WGS) entry which is preliminary data.</text>
</comment>
<sequence>MTLYRDQKGQFHFGTLDFPTHLLQQLGFKLLELFQTQDGLQDAFFVHELRGTKGISHHDPHDAEKRGTALADVLHLFDMQLVQPQDWFVDIALEIRHEGHVLQWLTKGHHRLLAFLLPSVPIKEIDAILHSRSQYYRDLSAQLEDLGGFRALPGSRGKPDHIYYINAYTTDKSATYQLHKGVFRRRKPWHLFPASIGKLSKDLERIAEQFLICGDSPTAGGLEGNARLEIRVPLSQAEGVLSQMPYSLIQDTIVSFKNPLFWYFKYYRMAAIYHVVQNLRSACRAARLQPESLALGALVSYQINALTYRPAEGQAESMLLEAS</sequence>
<dbReference type="Proteomes" id="UP000719766">
    <property type="component" value="Unassembled WGS sequence"/>
</dbReference>
<organism evidence="1 2">
    <name type="scientific">Suillus plorans</name>
    <dbReference type="NCBI Taxonomy" id="116603"/>
    <lineage>
        <taxon>Eukaryota</taxon>
        <taxon>Fungi</taxon>
        <taxon>Dikarya</taxon>
        <taxon>Basidiomycota</taxon>
        <taxon>Agaricomycotina</taxon>
        <taxon>Agaricomycetes</taxon>
        <taxon>Agaricomycetidae</taxon>
        <taxon>Boletales</taxon>
        <taxon>Suillineae</taxon>
        <taxon>Suillaceae</taxon>
        <taxon>Suillus</taxon>
    </lineage>
</organism>
<reference evidence="1" key="1">
    <citation type="journal article" date="2020" name="New Phytol.">
        <title>Comparative genomics reveals dynamic genome evolution in host specialist ectomycorrhizal fungi.</title>
        <authorList>
            <person name="Lofgren L.A."/>
            <person name="Nguyen N.H."/>
            <person name="Vilgalys R."/>
            <person name="Ruytinx J."/>
            <person name="Liao H.L."/>
            <person name="Branco S."/>
            <person name="Kuo A."/>
            <person name="LaButti K."/>
            <person name="Lipzen A."/>
            <person name="Andreopoulos W."/>
            <person name="Pangilinan J."/>
            <person name="Riley R."/>
            <person name="Hundley H."/>
            <person name="Na H."/>
            <person name="Barry K."/>
            <person name="Grigoriev I.V."/>
            <person name="Stajich J.E."/>
            <person name="Kennedy P.G."/>
        </authorList>
    </citation>
    <scope>NUCLEOTIDE SEQUENCE</scope>
    <source>
        <strain evidence="1">S12</strain>
    </source>
</reference>
<dbReference type="RefSeq" id="XP_041156729.1">
    <property type="nucleotide sequence ID" value="XM_041298363.1"/>
</dbReference>
<protein>
    <submittedName>
        <fullName evidence="1">Uncharacterized protein</fullName>
    </submittedName>
</protein>
<dbReference type="OrthoDB" id="3261690at2759"/>
<evidence type="ECO:0000313" key="2">
    <source>
        <dbReference type="Proteomes" id="UP000719766"/>
    </source>
</evidence>
<dbReference type="EMBL" id="JABBWE010000056">
    <property type="protein sequence ID" value="KAG1789699.1"/>
    <property type="molecule type" value="Genomic_DNA"/>
</dbReference>
<dbReference type="AlphaFoldDB" id="A0A9P7AHP3"/>
<gene>
    <name evidence="1" type="ORF">HD556DRAFT_1243345</name>
</gene>
<keyword evidence="2" id="KW-1185">Reference proteome</keyword>
<proteinExistence type="predicted"/>
<accession>A0A9P7AHP3</accession>
<name>A0A9P7AHP3_9AGAM</name>
<feature type="non-terminal residue" evidence="1">
    <location>
        <position position="1"/>
    </location>
</feature>